<name>A0A1R3T3X4_9BACT</name>
<gene>
    <name evidence="1" type="ORF">PSM36_1163</name>
</gene>
<dbReference type="STRING" id="1642647.PSM36_1163"/>
<organism evidence="1 2">
    <name type="scientific">Proteiniphilum saccharofermentans</name>
    <dbReference type="NCBI Taxonomy" id="1642647"/>
    <lineage>
        <taxon>Bacteria</taxon>
        <taxon>Pseudomonadati</taxon>
        <taxon>Bacteroidota</taxon>
        <taxon>Bacteroidia</taxon>
        <taxon>Bacteroidales</taxon>
        <taxon>Dysgonomonadaceae</taxon>
        <taxon>Proteiniphilum</taxon>
    </lineage>
</organism>
<accession>A0A1R3T3X4</accession>
<proteinExistence type="predicted"/>
<evidence type="ECO:0000313" key="2">
    <source>
        <dbReference type="Proteomes" id="UP000187464"/>
    </source>
</evidence>
<dbReference type="Proteomes" id="UP000187464">
    <property type="component" value="Chromosome I"/>
</dbReference>
<dbReference type="PANTHER" id="PTHR37029:SF1">
    <property type="entry name" value="SSR1768 PROTEIN"/>
    <property type="match status" value="1"/>
</dbReference>
<evidence type="ECO:0000313" key="1">
    <source>
        <dbReference type="EMBL" id="SCD19988.1"/>
    </source>
</evidence>
<dbReference type="Pfam" id="PF10049">
    <property type="entry name" value="DUF2283"/>
    <property type="match status" value="1"/>
</dbReference>
<dbReference type="InterPro" id="IPR019270">
    <property type="entry name" value="DUF2283"/>
</dbReference>
<dbReference type="PANTHER" id="PTHR37029">
    <property type="entry name" value="SSR1768 PROTEIN"/>
    <property type="match status" value="1"/>
</dbReference>
<evidence type="ECO:0008006" key="3">
    <source>
        <dbReference type="Google" id="ProtNLM"/>
    </source>
</evidence>
<sequence>MIETRKGNNMNIQYDKEADALYIKFSENNIVESEEKENNIVLDYDSEKNIVGIEILYFVKKHKQSIFPAFKEVEKAVWESNLAAG</sequence>
<protein>
    <recommendedName>
        <fullName evidence="3">DUF2283 domain-containing protein</fullName>
    </recommendedName>
</protein>
<reference evidence="2" key="1">
    <citation type="submission" date="2016-08" db="EMBL/GenBank/DDBJ databases">
        <authorList>
            <person name="Wibberg D."/>
        </authorList>
    </citation>
    <scope>NUCLEOTIDE SEQUENCE [LARGE SCALE GENOMIC DNA]</scope>
</reference>
<dbReference type="KEGG" id="psac:PSM36_1163"/>
<dbReference type="AlphaFoldDB" id="A0A1R3T3X4"/>
<keyword evidence="2" id="KW-1185">Reference proteome</keyword>
<dbReference type="EMBL" id="LT605205">
    <property type="protein sequence ID" value="SCD19988.1"/>
    <property type="molecule type" value="Genomic_DNA"/>
</dbReference>